<protein>
    <submittedName>
        <fullName evidence="2">Uncharacterized protein</fullName>
    </submittedName>
</protein>
<evidence type="ECO:0000313" key="2">
    <source>
        <dbReference type="EMBL" id="UJO16223.1"/>
    </source>
</evidence>
<dbReference type="Proteomes" id="UP000756132">
    <property type="component" value="Chromosome 4"/>
</dbReference>
<feature type="compositionally biased region" description="Polar residues" evidence="1">
    <location>
        <begin position="24"/>
        <end position="45"/>
    </location>
</feature>
<gene>
    <name evidence="2" type="ORF">CLAFUR5_04963</name>
</gene>
<evidence type="ECO:0000256" key="1">
    <source>
        <dbReference type="SAM" id="MobiDB-lite"/>
    </source>
</evidence>
<dbReference type="GeneID" id="71984841"/>
<reference evidence="2" key="1">
    <citation type="submission" date="2021-12" db="EMBL/GenBank/DDBJ databases">
        <authorList>
            <person name="Zaccaron A."/>
            <person name="Stergiopoulos I."/>
        </authorList>
    </citation>
    <scope>NUCLEOTIDE SEQUENCE</scope>
    <source>
        <strain evidence="2">Race5_Kim</strain>
    </source>
</reference>
<dbReference type="AlphaFoldDB" id="A0A9Q8LGJ4"/>
<feature type="compositionally biased region" description="Basic and acidic residues" evidence="1">
    <location>
        <begin position="256"/>
        <end position="273"/>
    </location>
</feature>
<dbReference type="EMBL" id="CP090166">
    <property type="protein sequence ID" value="UJO16223.1"/>
    <property type="molecule type" value="Genomic_DNA"/>
</dbReference>
<evidence type="ECO:0000313" key="3">
    <source>
        <dbReference type="Proteomes" id="UP000756132"/>
    </source>
</evidence>
<proteinExistence type="predicted"/>
<feature type="compositionally biased region" description="Polar residues" evidence="1">
    <location>
        <begin position="281"/>
        <end position="309"/>
    </location>
</feature>
<sequence>MPIDDPSLIGVADKPGSDSMDGIENSQDSGKSNSDANGTRESSAASLHHDESHCSELWPERYGWEATKRFDNHIDCGFHMGLDLERRSFSIVANWYLHLYQGQGGVFELPVEKMCYDGERRFIDAVGSAGSHIAASIHLQDRDRGKKIWSVTEEQGTDLETYIHKKLSEDERLVELVRSEKYQRSVKKAVCCCPHPDRKGRKSFGRHIIDAIENFFDLKGVKVQAAHGLVVEHRSPPEAFLCRYRWEEEDDFDARDEMWRSSDDESIGERNVNEEGGEQANAGSSNEMRPSSGNGSSGERNANDRSGQVANIGLSNEMRPSSGAGERRETDADDNGDQSENNNGRASEGDGGARVPGLEEIDRPRKDMDENAAGAETQSSNDGTPQELWPADYGWEGVKRVVGWETKEFGRPVNGEWNLVWRKDGGGWRSGPDRLHVELECLEET</sequence>
<keyword evidence="3" id="KW-1185">Reference proteome</keyword>
<feature type="compositionally biased region" description="Basic and acidic residues" evidence="1">
    <location>
        <begin position="360"/>
        <end position="369"/>
    </location>
</feature>
<dbReference type="OrthoDB" id="10647688at2759"/>
<name>A0A9Q8LGJ4_PASFU</name>
<organism evidence="2 3">
    <name type="scientific">Passalora fulva</name>
    <name type="common">Tomato leaf mold</name>
    <name type="synonym">Cladosporium fulvum</name>
    <dbReference type="NCBI Taxonomy" id="5499"/>
    <lineage>
        <taxon>Eukaryota</taxon>
        <taxon>Fungi</taxon>
        <taxon>Dikarya</taxon>
        <taxon>Ascomycota</taxon>
        <taxon>Pezizomycotina</taxon>
        <taxon>Dothideomycetes</taxon>
        <taxon>Dothideomycetidae</taxon>
        <taxon>Mycosphaerellales</taxon>
        <taxon>Mycosphaerellaceae</taxon>
        <taxon>Fulvia</taxon>
    </lineage>
</organism>
<dbReference type="RefSeq" id="XP_047760589.1">
    <property type="nucleotide sequence ID" value="XM_047904111.1"/>
</dbReference>
<reference evidence="2" key="2">
    <citation type="journal article" date="2022" name="Microb. Genom.">
        <title>A chromosome-scale genome assembly of the tomato pathogen Cladosporium fulvum reveals a compartmentalized genome architecture and the presence of a dispensable chromosome.</title>
        <authorList>
            <person name="Zaccaron A.Z."/>
            <person name="Chen L.H."/>
            <person name="Samaras A."/>
            <person name="Stergiopoulos I."/>
        </authorList>
    </citation>
    <scope>NUCLEOTIDE SEQUENCE</scope>
    <source>
        <strain evidence="2">Race5_Kim</strain>
    </source>
</reference>
<dbReference type="KEGG" id="ffu:CLAFUR5_04963"/>
<feature type="region of interest" description="Disordered" evidence="1">
    <location>
        <begin position="256"/>
        <end position="390"/>
    </location>
</feature>
<accession>A0A9Q8LGJ4</accession>
<feature type="region of interest" description="Disordered" evidence="1">
    <location>
        <begin position="1"/>
        <end position="50"/>
    </location>
</feature>